<feature type="region of interest" description="Disordered" evidence="1">
    <location>
        <begin position="1"/>
        <end position="37"/>
    </location>
</feature>
<name>A0A699UE66_TANCI</name>
<evidence type="ECO:0000313" key="2">
    <source>
        <dbReference type="EMBL" id="GFD19779.1"/>
    </source>
</evidence>
<accession>A0A699UE66</accession>
<gene>
    <name evidence="2" type="ORF">Tci_891748</name>
</gene>
<reference evidence="2" key="1">
    <citation type="journal article" date="2019" name="Sci. Rep.">
        <title>Draft genome of Tanacetum cinerariifolium, the natural source of mosquito coil.</title>
        <authorList>
            <person name="Yamashiro T."/>
            <person name="Shiraishi A."/>
            <person name="Satake H."/>
            <person name="Nakayama K."/>
        </authorList>
    </citation>
    <scope>NUCLEOTIDE SEQUENCE</scope>
</reference>
<protein>
    <submittedName>
        <fullName evidence="2">Uncharacterized protein</fullName>
    </submittedName>
</protein>
<sequence length="37" mass="4287">SENDEESDDEETKEDENFDPIPRTPKDSEDDGNDEED</sequence>
<comment type="caution">
    <text evidence="2">The sequence shown here is derived from an EMBL/GenBank/DDBJ whole genome shotgun (WGS) entry which is preliminary data.</text>
</comment>
<proteinExistence type="predicted"/>
<dbReference type="EMBL" id="BKCJ011317202">
    <property type="protein sequence ID" value="GFD19779.1"/>
    <property type="molecule type" value="Genomic_DNA"/>
</dbReference>
<evidence type="ECO:0000256" key="1">
    <source>
        <dbReference type="SAM" id="MobiDB-lite"/>
    </source>
</evidence>
<feature type="compositionally biased region" description="Acidic residues" evidence="1">
    <location>
        <begin position="28"/>
        <end position="37"/>
    </location>
</feature>
<feature type="compositionally biased region" description="Acidic residues" evidence="1">
    <location>
        <begin position="1"/>
        <end position="18"/>
    </location>
</feature>
<dbReference type="AlphaFoldDB" id="A0A699UE66"/>
<feature type="non-terminal residue" evidence="2">
    <location>
        <position position="1"/>
    </location>
</feature>
<organism evidence="2">
    <name type="scientific">Tanacetum cinerariifolium</name>
    <name type="common">Dalmatian daisy</name>
    <name type="synonym">Chrysanthemum cinerariifolium</name>
    <dbReference type="NCBI Taxonomy" id="118510"/>
    <lineage>
        <taxon>Eukaryota</taxon>
        <taxon>Viridiplantae</taxon>
        <taxon>Streptophyta</taxon>
        <taxon>Embryophyta</taxon>
        <taxon>Tracheophyta</taxon>
        <taxon>Spermatophyta</taxon>
        <taxon>Magnoliopsida</taxon>
        <taxon>eudicotyledons</taxon>
        <taxon>Gunneridae</taxon>
        <taxon>Pentapetalae</taxon>
        <taxon>asterids</taxon>
        <taxon>campanulids</taxon>
        <taxon>Asterales</taxon>
        <taxon>Asteraceae</taxon>
        <taxon>Asteroideae</taxon>
        <taxon>Anthemideae</taxon>
        <taxon>Anthemidinae</taxon>
        <taxon>Tanacetum</taxon>
    </lineage>
</organism>